<name>A0A833S2B6_9HYME</name>
<feature type="compositionally biased region" description="Polar residues" evidence="1">
    <location>
        <begin position="109"/>
        <end position="131"/>
    </location>
</feature>
<protein>
    <submittedName>
        <fullName evidence="2">Uncharacterized protein</fullName>
    </submittedName>
</protein>
<organism evidence="2 3">
    <name type="scientific">Frieseomelitta varia</name>
    <dbReference type="NCBI Taxonomy" id="561572"/>
    <lineage>
        <taxon>Eukaryota</taxon>
        <taxon>Metazoa</taxon>
        <taxon>Ecdysozoa</taxon>
        <taxon>Arthropoda</taxon>
        <taxon>Hexapoda</taxon>
        <taxon>Insecta</taxon>
        <taxon>Pterygota</taxon>
        <taxon>Neoptera</taxon>
        <taxon>Endopterygota</taxon>
        <taxon>Hymenoptera</taxon>
        <taxon>Apocrita</taxon>
        <taxon>Aculeata</taxon>
        <taxon>Apoidea</taxon>
        <taxon>Anthophila</taxon>
        <taxon>Apidae</taxon>
        <taxon>Frieseomelitta</taxon>
    </lineage>
</organism>
<gene>
    <name evidence="2" type="ORF">E2986_10614</name>
</gene>
<comment type="caution">
    <text evidence="2">The sequence shown here is derived from an EMBL/GenBank/DDBJ whole genome shotgun (WGS) entry which is preliminary data.</text>
</comment>
<evidence type="ECO:0000256" key="1">
    <source>
        <dbReference type="SAM" id="MobiDB-lite"/>
    </source>
</evidence>
<dbReference type="Gene3D" id="1.10.1220.70">
    <property type="match status" value="1"/>
</dbReference>
<evidence type="ECO:0000313" key="3">
    <source>
        <dbReference type="Proteomes" id="UP000655588"/>
    </source>
</evidence>
<evidence type="ECO:0000313" key="2">
    <source>
        <dbReference type="EMBL" id="KAF3423485.1"/>
    </source>
</evidence>
<sequence>MSGVFYYLSTTVNPLLYNIMSNKFREAFKLSNNNKQRLSNNNNLKILEPTTPTSSTKCVEQTEVNFQSMLSNHCGRKWSSRKSVPRQPTYSSLSRYARSTLRQTDDRQNSPSVSVSEDNQKLRMTNTTELNGLNDRKEQDRPGSTTNRREFGRSVSRGSNSSQFTLMSSVSRSFNEGNNNVTATYVQKSPRTVTLGKCNVVHLSFSVLGKHLEHDKGHDVSCNFLLRAEILAERLRLGTKELFSSQQKTAVRATSKPETTTVLPPRFQSHPSIDSANTISNSSLQDYDETEFSGMELARYMGELNCDLIA</sequence>
<feature type="region of interest" description="Disordered" evidence="1">
    <location>
        <begin position="75"/>
        <end position="162"/>
    </location>
</feature>
<feature type="compositionally biased region" description="Basic and acidic residues" evidence="1">
    <location>
        <begin position="134"/>
        <end position="152"/>
    </location>
</feature>
<dbReference type="EMBL" id="WNWW01000562">
    <property type="protein sequence ID" value="KAF3423485.1"/>
    <property type="molecule type" value="Genomic_DNA"/>
</dbReference>
<feature type="compositionally biased region" description="Basic residues" evidence="1">
    <location>
        <begin position="75"/>
        <end position="84"/>
    </location>
</feature>
<dbReference type="AlphaFoldDB" id="A0A833S2B6"/>
<keyword evidence="3" id="KW-1185">Reference proteome</keyword>
<accession>A0A833S2B6</accession>
<dbReference type="Proteomes" id="UP000655588">
    <property type="component" value="Unassembled WGS sequence"/>
</dbReference>
<proteinExistence type="predicted"/>
<reference evidence="2" key="1">
    <citation type="submission" date="2019-11" db="EMBL/GenBank/DDBJ databases">
        <title>The nuclear and mitochondrial genomes of Frieseomelitta varia - a highly eusocial stingless bee (Meliponini) with a permanently sterile worker caste.</title>
        <authorList>
            <person name="Freitas F.C.P."/>
            <person name="Lourenco A.P."/>
            <person name="Nunes F.M.F."/>
            <person name="Paschoal A.R."/>
            <person name="Abreu F.C.P."/>
            <person name="Barbin F.O."/>
            <person name="Bataglia L."/>
            <person name="Cardoso-Junior C.A.M."/>
            <person name="Cervoni M.S."/>
            <person name="Silva S.R."/>
            <person name="Dalarmi F."/>
            <person name="Del Lama M.A."/>
            <person name="Depintor T.S."/>
            <person name="Ferreira K.M."/>
            <person name="Goria P.S."/>
            <person name="Jaskot M.C."/>
            <person name="Lago D.C."/>
            <person name="Luna-Lucena D."/>
            <person name="Moda L.M."/>
            <person name="Nascimento L."/>
            <person name="Pedrino M."/>
            <person name="Rabico F.O."/>
            <person name="Sanches F.C."/>
            <person name="Santos D.E."/>
            <person name="Santos C.G."/>
            <person name="Vieira J."/>
            <person name="Lopes T.F."/>
            <person name="Barchuk A.R."/>
            <person name="Hartfelder K."/>
            <person name="Simoes Z.L.P."/>
            <person name="Bitondi M.M.G."/>
            <person name="Pinheiro D.G."/>
        </authorList>
    </citation>
    <scope>NUCLEOTIDE SEQUENCE</scope>
    <source>
        <strain evidence="2">USP_RPSP 00005682</strain>
        <tissue evidence="2">Whole individual</tissue>
    </source>
</reference>